<dbReference type="Proteomes" id="UP000267128">
    <property type="component" value="Unassembled WGS sequence"/>
</dbReference>
<accession>A0A3N0CK44</accession>
<dbReference type="OrthoDB" id="428263at2"/>
<dbReference type="InterPro" id="IPR013901">
    <property type="entry name" value="Anthrone_oxy"/>
</dbReference>
<keyword evidence="1" id="KW-0812">Transmembrane</keyword>
<feature type="transmembrane region" description="Helical" evidence="1">
    <location>
        <begin position="73"/>
        <end position="91"/>
    </location>
</feature>
<feature type="transmembrane region" description="Helical" evidence="1">
    <location>
        <begin position="40"/>
        <end position="61"/>
    </location>
</feature>
<evidence type="ECO:0000313" key="3">
    <source>
        <dbReference type="Proteomes" id="UP000267128"/>
    </source>
</evidence>
<dbReference type="Pfam" id="PF08592">
    <property type="entry name" value="Anthrone_oxy"/>
    <property type="match status" value="1"/>
</dbReference>
<organism evidence="2 3">
    <name type="scientific">Nocardioides marmoriginsengisoli</name>
    <dbReference type="NCBI Taxonomy" id="661483"/>
    <lineage>
        <taxon>Bacteria</taxon>
        <taxon>Bacillati</taxon>
        <taxon>Actinomycetota</taxon>
        <taxon>Actinomycetes</taxon>
        <taxon>Propionibacteriales</taxon>
        <taxon>Nocardioidaceae</taxon>
        <taxon>Nocardioides</taxon>
    </lineage>
</organism>
<evidence type="ECO:0000256" key="1">
    <source>
        <dbReference type="SAM" id="Phobius"/>
    </source>
</evidence>
<sequence>MTSGVLAGAFLLYAHTVMPALRQADDRAFVDTFRRLDRAIINPVFMLTGFLGAPALTLAAALTTDGDVRRWTYAALALHLLMVLITGAVNVPRNDALKAAPPDADPTEVRTDFNELRWARWNLLRVLISCSAAIALAWALVVAQPA</sequence>
<evidence type="ECO:0000313" key="2">
    <source>
        <dbReference type="EMBL" id="RNL63396.1"/>
    </source>
</evidence>
<dbReference type="AlphaFoldDB" id="A0A3N0CK44"/>
<gene>
    <name evidence="2" type="ORF">EFK50_14800</name>
</gene>
<keyword evidence="3" id="KW-1185">Reference proteome</keyword>
<keyword evidence="1" id="KW-1133">Transmembrane helix</keyword>
<feature type="transmembrane region" description="Helical" evidence="1">
    <location>
        <begin position="123"/>
        <end position="143"/>
    </location>
</feature>
<reference evidence="2 3" key="1">
    <citation type="submission" date="2018-11" db="EMBL/GenBank/DDBJ databases">
        <authorList>
            <person name="Li F."/>
        </authorList>
    </citation>
    <scope>NUCLEOTIDE SEQUENCE [LARGE SCALE GENOMIC DNA]</scope>
    <source>
        <strain evidence="2 3">Gsoil 097</strain>
    </source>
</reference>
<dbReference type="EMBL" id="RJSE01000007">
    <property type="protein sequence ID" value="RNL63396.1"/>
    <property type="molecule type" value="Genomic_DNA"/>
</dbReference>
<name>A0A3N0CK44_9ACTN</name>
<proteinExistence type="predicted"/>
<keyword evidence="1" id="KW-0472">Membrane</keyword>
<comment type="caution">
    <text evidence="2">The sequence shown here is derived from an EMBL/GenBank/DDBJ whole genome shotgun (WGS) entry which is preliminary data.</text>
</comment>
<protein>
    <submittedName>
        <fullName evidence="2">DUF1772 domain-containing protein</fullName>
    </submittedName>
</protein>